<dbReference type="RefSeq" id="XP_066078730.1">
    <property type="nucleotide sequence ID" value="XM_066222633.1"/>
</dbReference>
<organism evidence="2 3">
    <name type="scientific">Kwoniella dendrophila CBS 6074</name>
    <dbReference type="NCBI Taxonomy" id="1295534"/>
    <lineage>
        <taxon>Eukaryota</taxon>
        <taxon>Fungi</taxon>
        <taxon>Dikarya</taxon>
        <taxon>Basidiomycota</taxon>
        <taxon>Agaricomycotina</taxon>
        <taxon>Tremellomycetes</taxon>
        <taxon>Tremellales</taxon>
        <taxon>Cryptococcaceae</taxon>
        <taxon>Kwoniella</taxon>
    </lineage>
</organism>
<dbReference type="Proteomes" id="UP001355207">
    <property type="component" value="Chromosome 9"/>
</dbReference>
<reference evidence="2 3" key="1">
    <citation type="submission" date="2024-01" db="EMBL/GenBank/DDBJ databases">
        <title>Comparative genomics of Cryptococcus and Kwoniella reveals pathogenesis evolution and contrasting modes of karyotype evolution via chromosome fusion or intercentromeric recombination.</title>
        <authorList>
            <person name="Coelho M.A."/>
            <person name="David-Palma M."/>
            <person name="Shea T."/>
            <person name="Bowers K."/>
            <person name="McGinley-Smith S."/>
            <person name="Mohammad A.W."/>
            <person name="Gnirke A."/>
            <person name="Yurkov A.M."/>
            <person name="Nowrousian M."/>
            <person name="Sun S."/>
            <person name="Cuomo C.A."/>
            <person name="Heitman J."/>
        </authorList>
    </citation>
    <scope>NUCLEOTIDE SEQUENCE [LARGE SCALE GENOMIC DNA]</scope>
    <source>
        <strain evidence="2 3">CBS 6074</strain>
    </source>
</reference>
<feature type="compositionally biased region" description="Basic and acidic residues" evidence="1">
    <location>
        <begin position="282"/>
        <end position="298"/>
    </location>
</feature>
<protein>
    <submittedName>
        <fullName evidence="2">Uncharacterized protein</fullName>
    </submittedName>
</protein>
<evidence type="ECO:0000313" key="2">
    <source>
        <dbReference type="EMBL" id="WWC91968.1"/>
    </source>
</evidence>
<evidence type="ECO:0000256" key="1">
    <source>
        <dbReference type="SAM" id="MobiDB-lite"/>
    </source>
</evidence>
<dbReference type="EMBL" id="CP144106">
    <property type="protein sequence ID" value="WWC91968.1"/>
    <property type="molecule type" value="Genomic_DNA"/>
</dbReference>
<sequence length="702" mass="76788">MSPSPIQPLFTTSPLILPPNPTTSHQPLIFTSPKSTSPSKDKYHDDEEEEELVKHIGFTSSQPSSAYPSVPPSPVFEALSFAKIPLPSSATVSTDSEAFSSDCAAGLSRSNSQQQIGNYNGNGIESKRSSIQSPSLISCLFQSTSIVNSSNNINRKSSCPPSTATNNHRSGSINAVGSGSRPILRRDTISTSASEDNKDHFSSIGFGLGINKLPLEIDTNVSRGVPPPLKKKPSVLKFAVTSPRNNAPSQSRSRSTSTSISPTSSYANVSNKFAKSPCIKPDWSKVRGQVERETRQIEEENDDEDGNDDFTEEDDDDEEGYMVESPLPIPGHDDEDLGYVEDDEEDDDDEDEDDDINHGADRLFGNTNINHTASGSNWRNNELHWNRDFPVVTTPKRRSTTIIPSTSTNYMTSTDDNSVFPNILQRHVSSPNMPGSGRGRKTSICINENTKPSSSRCTRHRSPPPPIRSQSNIFVPPAARSPSAAELCKRRGSASNSAEGLFTNTLLGNSKKGWKSDDSAFFTNRPTINQTTSIKLPSANKPVMVGIRKNSLPTPNLGTRSRSTSTNSSTTRSILKSSTSSHVEDKPTSIPMIRSSGENKIPPKTPPLDNLEHPQMVYPNSVNLLRRGSEPVRSIQDKQNDLSVDIVDDLNLNMNNSNGCLARSAIGYEEEEMNIAHIHGHHGQNHYPHHHHIQNPRGIRII</sequence>
<dbReference type="GeneID" id="91097590"/>
<gene>
    <name evidence="2" type="ORF">L201_006921</name>
</gene>
<proteinExistence type="predicted"/>
<feature type="region of interest" description="Disordered" evidence="1">
    <location>
        <begin position="241"/>
        <end position="369"/>
    </location>
</feature>
<feature type="region of interest" description="Disordered" evidence="1">
    <location>
        <begin position="151"/>
        <end position="183"/>
    </location>
</feature>
<name>A0AAX4K4E6_9TREE</name>
<evidence type="ECO:0000313" key="3">
    <source>
        <dbReference type="Proteomes" id="UP001355207"/>
    </source>
</evidence>
<feature type="compositionally biased region" description="Polar residues" evidence="1">
    <location>
        <begin position="444"/>
        <end position="456"/>
    </location>
</feature>
<feature type="region of interest" description="Disordered" evidence="1">
    <location>
        <begin position="428"/>
        <end position="474"/>
    </location>
</feature>
<feature type="compositionally biased region" description="Polar residues" evidence="1">
    <location>
        <begin position="159"/>
        <end position="177"/>
    </location>
</feature>
<feature type="compositionally biased region" description="Low complexity" evidence="1">
    <location>
        <begin position="559"/>
        <end position="573"/>
    </location>
</feature>
<dbReference type="AlphaFoldDB" id="A0AAX4K4E6"/>
<feature type="compositionally biased region" description="Acidic residues" evidence="1">
    <location>
        <begin position="333"/>
        <end position="355"/>
    </location>
</feature>
<feature type="compositionally biased region" description="Acidic residues" evidence="1">
    <location>
        <begin position="299"/>
        <end position="321"/>
    </location>
</feature>
<feature type="compositionally biased region" description="Polar residues" evidence="1">
    <location>
        <begin position="1"/>
        <end position="14"/>
    </location>
</feature>
<feature type="region of interest" description="Disordered" evidence="1">
    <location>
        <begin position="1"/>
        <end position="49"/>
    </location>
</feature>
<keyword evidence="3" id="KW-1185">Reference proteome</keyword>
<feature type="compositionally biased region" description="Low complexity" evidence="1">
    <location>
        <begin position="248"/>
        <end position="265"/>
    </location>
</feature>
<accession>A0AAX4K4E6</accession>
<feature type="region of interest" description="Disordered" evidence="1">
    <location>
        <begin position="546"/>
        <end position="613"/>
    </location>
</feature>